<evidence type="ECO:0000256" key="2">
    <source>
        <dbReference type="ARBA" id="ARBA00004574"/>
    </source>
</evidence>
<evidence type="ECO:0000256" key="6">
    <source>
        <dbReference type="ARBA" id="ARBA00023306"/>
    </source>
</evidence>
<feature type="domain" description="Telomere-associated protein Rif1 N-terminal" evidence="8">
    <location>
        <begin position="137"/>
        <end position="275"/>
    </location>
</feature>
<protein>
    <recommendedName>
        <fullName evidence="8">Telomere-associated protein Rif1 N-terminal domain-containing protein</fullName>
    </recommendedName>
</protein>
<dbReference type="AlphaFoldDB" id="A0A427YFB1"/>
<evidence type="ECO:0000313" key="10">
    <source>
        <dbReference type="EMBL" id="RSH89861.1"/>
    </source>
</evidence>
<dbReference type="GO" id="GO:0000723">
    <property type="term" value="P:telomere maintenance"/>
    <property type="evidence" value="ECO:0007669"/>
    <property type="project" value="TreeGrafter"/>
</dbReference>
<gene>
    <name evidence="9" type="ORF">EHS25_001750</name>
    <name evidence="10" type="ORF">EHS25_001847</name>
</gene>
<dbReference type="GO" id="GO:0140445">
    <property type="term" value="C:chromosome, telomeric repeat region"/>
    <property type="evidence" value="ECO:0007669"/>
    <property type="project" value="TreeGrafter"/>
</dbReference>
<evidence type="ECO:0000256" key="5">
    <source>
        <dbReference type="ARBA" id="ARBA00023242"/>
    </source>
</evidence>
<evidence type="ECO:0000313" key="9">
    <source>
        <dbReference type="EMBL" id="RSH89764.1"/>
    </source>
</evidence>
<keyword evidence="6" id="KW-0131">Cell cycle</keyword>
<comment type="caution">
    <text evidence="10">The sequence shown here is derived from an EMBL/GenBank/DDBJ whole genome shotgun (WGS) entry which is preliminary data.</text>
</comment>
<dbReference type="Pfam" id="PF12231">
    <property type="entry name" value="Rif1_N"/>
    <property type="match status" value="1"/>
</dbReference>
<keyword evidence="3" id="KW-0158">Chromosome</keyword>
<keyword evidence="4" id="KW-0779">Telomere</keyword>
<keyword evidence="11" id="KW-1185">Reference proteome</keyword>
<comment type="subcellular location">
    <subcellularLocation>
        <location evidence="2">Chromosome</location>
        <location evidence="2">Telomere</location>
    </subcellularLocation>
    <subcellularLocation>
        <location evidence="1">Nucleus</location>
    </subcellularLocation>
</comment>
<feature type="compositionally biased region" description="Polar residues" evidence="7">
    <location>
        <begin position="36"/>
        <end position="57"/>
    </location>
</feature>
<keyword evidence="5" id="KW-0539">Nucleus</keyword>
<sequence>MVEALGTLSARPPTPPRTTTQVPSIDEKGRPEEHQTVFQTPGDSSFSTNGSTGALSSRRSKRVNFSPWTKYIKPPTFNSANSKSHSDLKVLPPSNECKPSKSILKTTHSPVPVSFSDVAPYNPDSFAMLLEPATQQLAGESLSSRLDAYMQLLGALKAYEGFPGAQEIEGKLGLITQFIQRDVSRDLENGGPLDTNIVIHALKLSIALVWHPDISGHLSDEFKIFLVDRSINCLQNAKVPKSILTHHMHILSTQNFNAKVMSNARLTRLLAVLHE</sequence>
<evidence type="ECO:0000256" key="7">
    <source>
        <dbReference type="SAM" id="MobiDB-lite"/>
    </source>
</evidence>
<dbReference type="STRING" id="1890683.A0A427YFB1"/>
<evidence type="ECO:0000313" key="11">
    <source>
        <dbReference type="Proteomes" id="UP000279259"/>
    </source>
</evidence>
<name>A0A427YFB1_9TREE</name>
<evidence type="ECO:0000256" key="3">
    <source>
        <dbReference type="ARBA" id="ARBA00022454"/>
    </source>
</evidence>
<dbReference type="PANTHER" id="PTHR22928">
    <property type="entry name" value="TELOMERE-ASSOCIATED PROTEIN RIF1"/>
    <property type="match status" value="1"/>
</dbReference>
<dbReference type="PANTHER" id="PTHR22928:SF3">
    <property type="entry name" value="TELOMERE-ASSOCIATED PROTEIN RIF1"/>
    <property type="match status" value="1"/>
</dbReference>
<dbReference type="GO" id="GO:0005634">
    <property type="term" value="C:nucleus"/>
    <property type="evidence" value="ECO:0007669"/>
    <property type="project" value="UniProtKB-SubCell"/>
</dbReference>
<dbReference type="EMBL" id="RSCD01000012">
    <property type="protein sequence ID" value="RSH89861.1"/>
    <property type="molecule type" value="Genomic_DNA"/>
</dbReference>
<organism evidence="10 11">
    <name type="scientific">Saitozyma podzolica</name>
    <dbReference type="NCBI Taxonomy" id="1890683"/>
    <lineage>
        <taxon>Eukaryota</taxon>
        <taxon>Fungi</taxon>
        <taxon>Dikarya</taxon>
        <taxon>Basidiomycota</taxon>
        <taxon>Agaricomycotina</taxon>
        <taxon>Tremellomycetes</taxon>
        <taxon>Tremellales</taxon>
        <taxon>Trimorphomycetaceae</taxon>
        <taxon>Saitozyma</taxon>
    </lineage>
</organism>
<feature type="region of interest" description="Disordered" evidence="7">
    <location>
        <begin position="1"/>
        <end position="61"/>
    </location>
</feature>
<dbReference type="EMBL" id="RSCD01000012">
    <property type="protein sequence ID" value="RSH89764.1"/>
    <property type="molecule type" value="Genomic_DNA"/>
</dbReference>
<feature type="compositionally biased region" description="Basic and acidic residues" evidence="7">
    <location>
        <begin position="25"/>
        <end position="35"/>
    </location>
</feature>
<evidence type="ECO:0000256" key="1">
    <source>
        <dbReference type="ARBA" id="ARBA00004123"/>
    </source>
</evidence>
<proteinExistence type="predicted"/>
<accession>A0A427YFB1</accession>
<evidence type="ECO:0000259" key="8">
    <source>
        <dbReference type="Pfam" id="PF12231"/>
    </source>
</evidence>
<reference evidence="10 11" key="1">
    <citation type="submission" date="2018-11" db="EMBL/GenBank/DDBJ databases">
        <title>Genome sequence of Saitozyma podzolica DSM 27192.</title>
        <authorList>
            <person name="Aliyu H."/>
            <person name="Gorte O."/>
            <person name="Ochsenreither K."/>
        </authorList>
    </citation>
    <scope>NUCLEOTIDE SEQUENCE [LARGE SCALE GENOMIC DNA]</scope>
    <source>
        <strain evidence="10 11">DSM 27192</strain>
    </source>
</reference>
<dbReference type="OrthoDB" id="5399929at2759"/>
<dbReference type="Proteomes" id="UP000279259">
    <property type="component" value="Unassembled WGS sequence"/>
</dbReference>
<evidence type="ECO:0000256" key="4">
    <source>
        <dbReference type="ARBA" id="ARBA00022895"/>
    </source>
</evidence>
<dbReference type="InterPro" id="IPR022031">
    <property type="entry name" value="Rif1_N"/>
</dbReference>